<comment type="caution">
    <text evidence="3">The sequence shown here is derived from an EMBL/GenBank/DDBJ whole genome shotgun (WGS) entry which is preliminary data.</text>
</comment>
<evidence type="ECO:0000313" key="4">
    <source>
        <dbReference type="Proteomes" id="UP000765509"/>
    </source>
</evidence>
<dbReference type="InterPro" id="IPR009057">
    <property type="entry name" value="Homeodomain-like_sf"/>
</dbReference>
<dbReference type="InterPro" id="IPR036397">
    <property type="entry name" value="RNaseH_sf"/>
</dbReference>
<dbReference type="PANTHER" id="PTHR47326">
    <property type="entry name" value="TRANSPOSABLE ELEMENT TC3 TRANSPOSASE-LIKE PROTEIN"/>
    <property type="match status" value="1"/>
</dbReference>
<dbReference type="GO" id="GO:0006313">
    <property type="term" value="P:DNA transposition"/>
    <property type="evidence" value="ECO:0007669"/>
    <property type="project" value="InterPro"/>
</dbReference>
<dbReference type="GO" id="GO:0003677">
    <property type="term" value="F:DNA binding"/>
    <property type="evidence" value="ECO:0007669"/>
    <property type="project" value="InterPro"/>
</dbReference>
<dbReference type="OrthoDB" id="8627217at2759"/>
<proteinExistence type="predicted"/>
<accession>A0A9Q3DR69</accession>
<gene>
    <name evidence="3" type="ORF">O181_045003</name>
</gene>
<dbReference type="Gene3D" id="1.10.10.10">
    <property type="entry name" value="Winged helix-like DNA-binding domain superfamily/Winged helix DNA-binding domain"/>
    <property type="match status" value="1"/>
</dbReference>
<keyword evidence="4" id="KW-1185">Reference proteome</keyword>
<dbReference type="Pfam" id="PF13358">
    <property type="entry name" value="DDE_3"/>
    <property type="match status" value="1"/>
</dbReference>
<dbReference type="SUPFAM" id="SSF46689">
    <property type="entry name" value="Homeodomain-like"/>
    <property type="match status" value="1"/>
</dbReference>
<evidence type="ECO:0000313" key="3">
    <source>
        <dbReference type="EMBL" id="MBW0505288.1"/>
    </source>
</evidence>
<dbReference type="Gene3D" id="3.30.420.10">
    <property type="entry name" value="Ribonuclease H-like superfamily/Ribonuclease H"/>
    <property type="match status" value="1"/>
</dbReference>
<evidence type="ECO:0000259" key="1">
    <source>
        <dbReference type="Pfam" id="PF01498"/>
    </source>
</evidence>
<name>A0A9Q3DR69_9BASI</name>
<sequence length="398" mass="46345">MKSFCSLIINKPAMVVSNHLHPPLSLCHILNSLLAFLNVQYCLFLINCSTSPIIPQMPYLDVETQGRLVGMHQARLSFRAIAQLNDLPLTTVYNTFQKYQEIGTVTTQKKTGRPTKLNDRDWQQLSWIITRCRRLTVAQVASLMTSLVSTRTIQREIHKLGKHSRIAPKKPYLRPQDFQRRLAFAQAHRHWTINEWAKVIWTDKLAFELGKRVDQVRVWRTESEKWLLENVAVNHRSGRQSVMIWGGFCAAHHSTIVFLDGRMYSQEMVQQVYCPALCPFVEQMEQAPWIQGRHRLLLMEDNAPIHTAAFSNQWCKRNGILKIDWPAHSPDLNPIKNIWKSMKSQISKLYQPQTLDELKHAIQALWDDLHYGILNDYLRSMPRRMQMVIDQRGGPTLY</sequence>
<evidence type="ECO:0000259" key="2">
    <source>
        <dbReference type="Pfam" id="PF13358"/>
    </source>
</evidence>
<reference evidence="3" key="1">
    <citation type="submission" date="2021-03" db="EMBL/GenBank/DDBJ databases">
        <title>Draft genome sequence of rust myrtle Austropuccinia psidii MF-1, a brazilian biotype.</title>
        <authorList>
            <person name="Quecine M.C."/>
            <person name="Pachon D.M.R."/>
            <person name="Bonatelli M.L."/>
            <person name="Correr F.H."/>
            <person name="Franceschini L.M."/>
            <person name="Leite T.F."/>
            <person name="Margarido G.R.A."/>
            <person name="Almeida C.A."/>
            <person name="Ferrarezi J.A."/>
            <person name="Labate C.A."/>
        </authorList>
    </citation>
    <scope>NUCLEOTIDE SEQUENCE</scope>
    <source>
        <strain evidence="3">MF-1</strain>
    </source>
</reference>
<dbReference type="EMBL" id="AVOT02018404">
    <property type="protein sequence ID" value="MBW0505288.1"/>
    <property type="molecule type" value="Genomic_DNA"/>
</dbReference>
<dbReference type="InterPro" id="IPR002492">
    <property type="entry name" value="Transposase_Tc1-like"/>
</dbReference>
<dbReference type="GO" id="GO:0015074">
    <property type="term" value="P:DNA integration"/>
    <property type="evidence" value="ECO:0007669"/>
    <property type="project" value="InterPro"/>
</dbReference>
<dbReference type="InterPro" id="IPR038717">
    <property type="entry name" value="Tc1-like_DDE_dom"/>
</dbReference>
<organism evidence="3 4">
    <name type="scientific">Austropuccinia psidii MF-1</name>
    <dbReference type="NCBI Taxonomy" id="1389203"/>
    <lineage>
        <taxon>Eukaryota</taxon>
        <taxon>Fungi</taxon>
        <taxon>Dikarya</taxon>
        <taxon>Basidiomycota</taxon>
        <taxon>Pucciniomycotina</taxon>
        <taxon>Pucciniomycetes</taxon>
        <taxon>Pucciniales</taxon>
        <taxon>Sphaerophragmiaceae</taxon>
        <taxon>Austropuccinia</taxon>
    </lineage>
</organism>
<evidence type="ECO:0008006" key="5">
    <source>
        <dbReference type="Google" id="ProtNLM"/>
    </source>
</evidence>
<feature type="domain" description="Tc1-like transposase DDE" evidence="2">
    <location>
        <begin position="199"/>
        <end position="359"/>
    </location>
</feature>
<dbReference type="AlphaFoldDB" id="A0A9Q3DR69"/>
<dbReference type="Proteomes" id="UP000765509">
    <property type="component" value="Unassembled WGS sequence"/>
</dbReference>
<dbReference type="InterPro" id="IPR036388">
    <property type="entry name" value="WH-like_DNA-bd_sf"/>
</dbReference>
<dbReference type="Pfam" id="PF01498">
    <property type="entry name" value="HTH_Tnp_Tc3_2"/>
    <property type="match status" value="1"/>
</dbReference>
<feature type="domain" description="Transposase Tc1-like" evidence="1">
    <location>
        <begin position="128"/>
        <end position="190"/>
    </location>
</feature>
<protein>
    <recommendedName>
        <fullName evidence="5">Tc1-like transposase DDE domain-containing protein</fullName>
    </recommendedName>
</protein>
<dbReference type="PANTHER" id="PTHR47326:SF1">
    <property type="entry name" value="HTH PSQ-TYPE DOMAIN-CONTAINING PROTEIN"/>
    <property type="match status" value="1"/>
</dbReference>